<dbReference type="PANTHER" id="PTHR10545:SF29">
    <property type="entry name" value="GH14572P-RELATED"/>
    <property type="match status" value="1"/>
</dbReference>
<dbReference type="Pfam" id="PF00583">
    <property type="entry name" value="Acetyltransf_1"/>
    <property type="match status" value="1"/>
</dbReference>
<dbReference type="CDD" id="cd04301">
    <property type="entry name" value="NAT_SF"/>
    <property type="match status" value="1"/>
</dbReference>
<dbReference type="PROSITE" id="PS51186">
    <property type="entry name" value="GNAT"/>
    <property type="match status" value="1"/>
</dbReference>
<dbReference type="EMBL" id="WUMU01000013">
    <property type="protein sequence ID" value="MXN18570.1"/>
    <property type="molecule type" value="Genomic_DNA"/>
</dbReference>
<comment type="caution">
    <text evidence="4">The sequence shown here is derived from an EMBL/GenBank/DDBJ whole genome shotgun (WGS) entry which is preliminary data.</text>
</comment>
<dbReference type="InterPro" id="IPR016181">
    <property type="entry name" value="Acyl_CoA_acyltransferase"/>
</dbReference>
<sequence length="153" mass="16884">MTPPPLIRPARPQDVPQILKMVGQLAAHHGDVPTLTAEALQRDLFGDPPWICALVAESGEDLVGYAVMCGLIQLQFGARGMDLHHLFTDAARRGEGIGRRLVEACRREAMARSCRVLTVGTHPDNHAAQAFYADLGFERRDSHPPRFTLRLDP</sequence>
<feature type="domain" description="N-acetyltransferase" evidence="3">
    <location>
        <begin position="5"/>
        <end position="152"/>
    </location>
</feature>
<protein>
    <submittedName>
        <fullName evidence="4">GNAT family N-acetyltransferase</fullName>
    </submittedName>
</protein>
<dbReference type="InterPro" id="IPR051016">
    <property type="entry name" value="Diverse_Substrate_AcTransf"/>
</dbReference>
<keyword evidence="2" id="KW-0012">Acyltransferase</keyword>
<evidence type="ECO:0000313" key="5">
    <source>
        <dbReference type="Proteomes" id="UP000477911"/>
    </source>
</evidence>
<keyword evidence="5" id="KW-1185">Reference proteome</keyword>
<keyword evidence="1 4" id="KW-0808">Transferase</keyword>
<name>A0A6L7G5D7_9RHOB</name>
<dbReference type="Proteomes" id="UP000477911">
    <property type="component" value="Unassembled WGS sequence"/>
</dbReference>
<dbReference type="AlphaFoldDB" id="A0A6L7G5D7"/>
<organism evidence="4 5">
    <name type="scientific">Pseudooceanicola albus</name>
    <dbReference type="NCBI Taxonomy" id="2692189"/>
    <lineage>
        <taxon>Bacteria</taxon>
        <taxon>Pseudomonadati</taxon>
        <taxon>Pseudomonadota</taxon>
        <taxon>Alphaproteobacteria</taxon>
        <taxon>Rhodobacterales</taxon>
        <taxon>Paracoccaceae</taxon>
        <taxon>Pseudooceanicola</taxon>
    </lineage>
</organism>
<evidence type="ECO:0000313" key="4">
    <source>
        <dbReference type="EMBL" id="MXN18570.1"/>
    </source>
</evidence>
<evidence type="ECO:0000256" key="2">
    <source>
        <dbReference type="ARBA" id="ARBA00023315"/>
    </source>
</evidence>
<dbReference type="SUPFAM" id="SSF55729">
    <property type="entry name" value="Acyl-CoA N-acyltransferases (Nat)"/>
    <property type="match status" value="1"/>
</dbReference>
<dbReference type="PANTHER" id="PTHR10545">
    <property type="entry name" value="DIAMINE N-ACETYLTRANSFERASE"/>
    <property type="match status" value="1"/>
</dbReference>
<dbReference type="GO" id="GO:0008080">
    <property type="term" value="F:N-acetyltransferase activity"/>
    <property type="evidence" value="ECO:0007669"/>
    <property type="project" value="UniProtKB-ARBA"/>
</dbReference>
<accession>A0A6L7G5D7</accession>
<dbReference type="InterPro" id="IPR000182">
    <property type="entry name" value="GNAT_dom"/>
</dbReference>
<dbReference type="RefSeq" id="WP_160894699.1">
    <property type="nucleotide sequence ID" value="NZ_WUMU01000013.1"/>
</dbReference>
<evidence type="ECO:0000256" key="1">
    <source>
        <dbReference type="ARBA" id="ARBA00022679"/>
    </source>
</evidence>
<reference evidence="4 5" key="1">
    <citation type="submission" date="2019-12" db="EMBL/GenBank/DDBJ databases">
        <authorList>
            <person name="Li M."/>
        </authorList>
    </citation>
    <scope>NUCLEOTIDE SEQUENCE [LARGE SCALE GENOMIC DNA]</scope>
    <source>
        <strain evidence="4 5">GBMRC 2024</strain>
    </source>
</reference>
<dbReference type="Gene3D" id="3.40.630.30">
    <property type="match status" value="1"/>
</dbReference>
<gene>
    <name evidence="4" type="ORF">GR170_12040</name>
</gene>
<proteinExistence type="predicted"/>
<evidence type="ECO:0000259" key="3">
    <source>
        <dbReference type="PROSITE" id="PS51186"/>
    </source>
</evidence>